<protein>
    <recommendedName>
        <fullName evidence="1">EIF3F/CSN6-like C-terminal domain-containing protein</fullName>
    </recommendedName>
</protein>
<evidence type="ECO:0000313" key="2">
    <source>
        <dbReference type="EMBL" id="CAE0621347.1"/>
    </source>
</evidence>
<organism evidence="2">
    <name type="scientific">Oxyrrhis marina</name>
    <name type="common">Dinoflagellate</name>
    <dbReference type="NCBI Taxonomy" id="2969"/>
    <lineage>
        <taxon>Eukaryota</taxon>
        <taxon>Sar</taxon>
        <taxon>Alveolata</taxon>
        <taxon>Dinophyceae</taxon>
        <taxon>Oxyrrhinales</taxon>
        <taxon>Oxyrrhinaceae</taxon>
        <taxon>Oxyrrhis</taxon>
    </lineage>
</organism>
<sequence length="233" mass="25630">MCKLKQTKSKKEGVVGWWSTGTAIPDSSVIYHTWYWGKDSNFVATQSLPSPVHLLVSTDVTAPELAIKTFVMQRSEPIADLVSFHEIPREIRAFAPERAGLAMLQRAQRETDAEVAKEMGETASKSEGEHSMEGFQGAVSNLVSLLKTAQAYVRDVRAGKRTGDPEVGRALTKALCSECFNNVEEFEGLCGNGMHDTLMVVYLSHLTQAQIALAEKITEQVKITQDKDKDASP</sequence>
<evidence type="ECO:0000259" key="1">
    <source>
        <dbReference type="Pfam" id="PF13012"/>
    </source>
</evidence>
<gene>
    <name evidence="2" type="ORF">OMAR00292_LOCUS6427</name>
</gene>
<dbReference type="Pfam" id="PF13012">
    <property type="entry name" value="MitMem_reg"/>
    <property type="match status" value="1"/>
</dbReference>
<dbReference type="InterPro" id="IPR024969">
    <property type="entry name" value="EIF3F/CSN6-like_C"/>
</dbReference>
<proteinExistence type="predicted"/>
<dbReference type="PANTHER" id="PTHR10540:SF6">
    <property type="entry name" value="EUKARYOTIC TRANSLATION INITIATION FACTOR 3 SUBUNIT F"/>
    <property type="match status" value="1"/>
</dbReference>
<reference evidence="2" key="1">
    <citation type="submission" date="2021-01" db="EMBL/GenBank/DDBJ databases">
        <authorList>
            <person name="Corre E."/>
            <person name="Pelletier E."/>
            <person name="Niang G."/>
            <person name="Scheremetjew M."/>
            <person name="Finn R."/>
            <person name="Kale V."/>
            <person name="Holt S."/>
            <person name="Cochrane G."/>
            <person name="Meng A."/>
            <person name="Brown T."/>
            <person name="Cohen L."/>
        </authorList>
    </citation>
    <scope>NUCLEOTIDE SEQUENCE</scope>
    <source>
        <strain evidence="2">CCMP1795</strain>
    </source>
</reference>
<dbReference type="EMBL" id="HBIT01012195">
    <property type="protein sequence ID" value="CAE0621347.1"/>
    <property type="molecule type" value="Transcribed_RNA"/>
</dbReference>
<name>A0A7S3UQY4_OXYMA</name>
<accession>A0A7S3UQY4</accession>
<feature type="domain" description="EIF3F/CSN6-like C-terminal" evidence="1">
    <location>
        <begin position="97"/>
        <end position="217"/>
    </location>
</feature>
<dbReference type="PANTHER" id="PTHR10540">
    <property type="entry name" value="EUKARYOTIC TRANSLATION INITIATION FACTOR 3 SUBUNIT F-RELATED"/>
    <property type="match status" value="1"/>
</dbReference>
<dbReference type="AlphaFoldDB" id="A0A7S3UQY4"/>
<dbReference type="GO" id="GO:0071541">
    <property type="term" value="C:eukaryotic translation initiation factor 3 complex, eIF3m"/>
    <property type="evidence" value="ECO:0007669"/>
    <property type="project" value="TreeGrafter"/>
</dbReference>
<dbReference type="Gene3D" id="3.40.140.10">
    <property type="entry name" value="Cytidine Deaminase, domain 2"/>
    <property type="match status" value="1"/>
</dbReference>
<dbReference type="GO" id="GO:0003743">
    <property type="term" value="F:translation initiation factor activity"/>
    <property type="evidence" value="ECO:0007669"/>
    <property type="project" value="TreeGrafter"/>
</dbReference>
<dbReference type="GO" id="GO:0031369">
    <property type="term" value="F:translation initiation factor binding"/>
    <property type="evidence" value="ECO:0007669"/>
    <property type="project" value="TreeGrafter"/>
</dbReference>